<dbReference type="EMBL" id="LS483396">
    <property type="protein sequence ID" value="SQG49780.1"/>
    <property type="molecule type" value="Genomic_DNA"/>
</dbReference>
<dbReference type="Pfam" id="PF19461">
    <property type="entry name" value="DUF5998"/>
    <property type="match status" value="1"/>
</dbReference>
<gene>
    <name evidence="2" type="ORF">NCTC2665_02338</name>
</gene>
<evidence type="ECO:0008006" key="4">
    <source>
        <dbReference type="Google" id="ProtNLM"/>
    </source>
</evidence>
<name>A0A7Z7KKG9_MICLC</name>
<reference evidence="2 3" key="1">
    <citation type="submission" date="2018-06" db="EMBL/GenBank/DDBJ databases">
        <authorList>
            <consortium name="Pathogen Informatics"/>
            <person name="Doyle S."/>
        </authorList>
    </citation>
    <scope>NUCLEOTIDE SEQUENCE [LARGE SCALE GENOMIC DNA]</scope>
    <source>
        <strain evidence="2 3">NCTC2665</strain>
    </source>
</reference>
<feature type="compositionally biased region" description="Basic and acidic residues" evidence="1">
    <location>
        <begin position="9"/>
        <end position="34"/>
    </location>
</feature>
<dbReference type="AlphaFoldDB" id="A0A7Z7KKG9"/>
<evidence type="ECO:0000313" key="2">
    <source>
        <dbReference type="EMBL" id="SQG49780.1"/>
    </source>
</evidence>
<organism evidence="2 3">
    <name type="scientific">Micrococcus luteus (strain ATCC 4698 / DSM 20030 / JCM 1464 / CCM 169 / CCUG 5858 / IAM 1056 / NBRC 3333 / NCIMB 9278 / NCTC 2665 / VKM Ac-2230)</name>
    <name type="common">Micrococcus lysodeikticus</name>
    <dbReference type="NCBI Taxonomy" id="465515"/>
    <lineage>
        <taxon>Bacteria</taxon>
        <taxon>Bacillati</taxon>
        <taxon>Actinomycetota</taxon>
        <taxon>Actinomycetes</taxon>
        <taxon>Micrococcales</taxon>
        <taxon>Micrococcaceae</taxon>
        <taxon>Micrococcus</taxon>
    </lineage>
</organism>
<proteinExistence type="predicted"/>
<evidence type="ECO:0000313" key="3">
    <source>
        <dbReference type="Proteomes" id="UP000248985"/>
    </source>
</evidence>
<feature type="region of interest" description="Disordered" evidence="1">
    <location>
        <begin position="1"/>
        <end position="38"/>
    </location>
</feature>
<evidence type="ECO:0000256" key="1">
    <source>
        <dbReference type="SAM" id="MobiDB-lite"/>
    </source>
</evidence>
<sequence length="225" mass="23831">MGDMSPFRRSHEPGRPDHRPGAPEAEGRQREARTLDGSGGLDASLVRAGFYPDLVAHAIAVELEGRTPDAHLVHVDTHFDYEEIHRHITALVLAGDTLLAVHLDDHAADPAGQAVLAQVSTEMVPVRALGSVVLTTGHADPARFRPSDPVAEMTLGLMWAGGQRLDLQPAGCADPQCDLDHGYTGTATREDLVIRVAADADGQGAVDGALAFARALRRAHLAATT</sequence>
<dbReference type="Proteomes" id="UP000248985">
    <property type="component" value="Chromosome 1"/>
</dbReference>
<protein>
    <recommendedName>
        <fullName evidence="4">Cell wall biosynthesis glycosyltransferase</fullName>
    </recommendedName>
</protein>
<dbReference type="InterPro" id="IPR046040">
    <property type="entry name" value="DUF5998"/>
</dbReference>
<accession>A0A7Z7KKG9</accession>